<evidence type="ECO:0000313" key="2">
    <source>
        <dbReference type="EMBL" id="KIY70977.1"/>
    </source>
</evidence>
<keyword evidence="3" id="KW-1185">Reference proteome</keyword>
<reference evidence="2 3" key="1">
    <citation type="journal article" date="2015" name="Fungal Genet. Biol.">
        <title>Evolution of novel wood decay mechanisms in Agaricales revealed by the genome sequences of Fistulina hepatica and Cylindrobasidium torrendii.</title>
        <authorList>
            <person name="Floudas D."/>
            <person name="Held B.W."/>
            <person name="Riley R."/>
            <person name="Nagy L.G."/>
            <person name="Koehler G."/>
            <person name="Ransdell A.S."/>
            <person name="Younus H."/>
            <person name="Chow J."/>
            <person name="Chiniquy J."/>
            <person name="Lipzen A."/>
            <person name="Tritt A."/>
            <person name="Sun H."/>
            <person name="Haridas S."/>
            <person name="LaButti K."/>
            <person name="Ohm R.A."/>
            <person name="Kues U."/>
            <person name="Blanchette R.A."/>
            <person name="Grigoriev I.V."/>
            <person name="Minto R.E."/>
            <person name="Hibbett D.S."/>
        </authorList>
    </citation>
    <scope>NUCLEOTIDE SEQUENCE [LARGE SCALE GENOMIC DNA]</scope>
    <source>
        <strain evidence="2 3">FP15055 ss-10</strain>
    </source>
</reference>
<dbReference type="AlphaFoldDB" id="A0A0D7BKH8"/>
<dbReference type="EMBL" id="KN880460">
    <property type="protein sequence ID" value="KIY70977.1"/>
    <property type="molecule type" value="Genomic_DNA"/>
</dbReference>
<sequence>MSSSPSSSFLQRSRTAPQSLNNSLATPYPLPRSLSQDYILPKKATTSNAELEQAASTTRLWAERRNNGLSLDESTDSWAGPSDAEWDYLKEHAPKLDIVDEDTVEETIQQEDKLGVLSQSVAAILGYAREQLFSPYTAESAVDEDSLYLHLRSERTKHQSTEEHDKEFGLRDGQYANLFLVN</sequence>
<dbReference type="Proteomes" id="UP000054007">
    <property type="component" value="Unassembled WGS sequence"/>
</dbReference>
<feature type="region of interest" description="Disordered" evidence="1">
    <location>
        <begin position="1"/>
        <end position="31"/>
    </location>
</feature>
<feature type="compositionally biased region" description="Polar residues" evidence="1">
    <location>
        <begin position="9"/>
        <end position="25"/>
    </location>
</feature>
<dbReference type="OrthoDB" id="3205299at2759"/>
<proteinExistence type="predicted"/>
<evidence type="ECO:0000313" key="3">
    <source>
        <dbReference type="Proteomes" id="UP000054007"/>
    </source>
</evidence>
<accession>A0A0D7BKH8</accession>
<gene>
    <name evidence="2" type="ORF">CYLTODRAFT_419253</name>
</gene>
<organism evidence="2 3">
    <name type="scientific">Cylindrobasidium torrendii FP15055 ss-10</name>
    <dbReference type="NCBI Taxonomy" id="1314674"/>
    <lineage>
        <taxon>Eukaryota</taxon>
        <taxon>Fungi</taxon>
        <taxon>Dikarya</taxon>
        <taxon>Basidiomycota</taxon>
        <taxon>Agaricomycotina</taxon>
        <taxon>Agaricomycetes</taxon>
        <taxon>Agaricomycetidae</taxon>
        <taxon>Agaricales</taxon>
        <taxon>Marasmiineae</taxon>
        <taxon>Physalacriaceae</taxon>
        <taxon>Cylindrobasidium</taxon>
    </lineage>
</organism>
<evidence type="ECO:0000256" key="1">
    <source>
        <dbReference type="SAM" id="MobiDB-lite"/>
    </source>
</evidence>
<protein>
    <submittedName>
        <fullName evidence="2">Uncharacterized protein</fullName>
    </submittedName>
</protein>
<name>A0A0D7BKH8_9AGAR</name>